<gene>
    <name evidence="1" type="ORF">TVSG_00009</name>
</gene>
<reference evidence="1 2" key="1">
    <citation type="submission" date="2010-09" db="EMBL/GenBank/DDBJ databases">
        <title>The Genome Sequence of Tetraselmis viridis virus S1.</title>
        <authorList>
            <consortium name="The Broad Institute Genome Sequencing Platform"/>
            <person name="Henn M.R."/>
            <person name="Bratbak G."/>
            <person name="Levin J."/>
            <person name="Malboeuf C."/>
            <person name="Casali M."/>
            <person name="Russ C."/>
            <person name="Lennon N."/>
            <person name="Chapman S.B."/>
            <person name="Erlich R."/>
            <person name="Young S.K."/>
            <person name="Yandava C."/>
            <person name="Zeng Q."/>
            <person name="Fitzgerald M.F."/>
            <person name="Alvarado L."/>
            <person name="Anderson S."/>
            <person name="Berlin A."/>
            <person name="Chen Z."/>
            <person name="Freedman E."/>
            <person name="Gellesch M."/>
            <person name="Goldberg J."/>
            <person name="Green L."/>
            <person name="Griggs A."/>
            <person name="Gujja S."/>
            <person name="Heilman E."/>
            <person name="Heiman D."/>
            <person name="Hollinger A."/>
            <person name="Howarth C."/>
            <person name="Larson L."/>
            <person name="Mehta T."/>
            <person name="Neiman D."/>
            <person name="Pearson M."/>
            <person name="Roberts A."/>
            <person name="Ryan E."/>
            <person name="Saif S."/>
            <person name="Shea T."/>
            <person name="Shenoy N."/>
            <person name="Sisk P."/>
            <person name="Stolte C."/>
            <person name="Sykes S."/>
            <person name="White J."/>
            <person name="Haas B."/>
            <person name="Nusbaum C."/>
            <person name="Birren B."/>
        </authorList>
    </citation>
    <scope>NUCLEOTIDE SEQUENCE [LARGE SCALE GENOMIC DNA]</scope>
    <source>
        <strain evidence="1 2">S1</strain>
    </source>
</reference>
<organism evidence="1 2">
    <name type="scientific">Tetraselmis viridis virus S1</name>
    <dbReference type="NCBI Taxonomy" id="756285"/>
    <lineage>
        <taxon>Viruses</taxon>
        <taxon>Varidnaviria</taxon>
        <taxon>Bamfordvirae</taxon>
        <taxon>Preplasmiviricota</taxon>
        <taxon>Polisuviricotina</taxon>
        <taxon>Aquintoviricetes</taxon>
        <taxon>Archintovirales</taxon>
        <taxon>Phypoliviridae</taxon>
        <taxon>Tetrivirus</taxon>
        <taxon>Tetrivirus crimaeaense</taxon>
    </lineage>
</organism>
<dbReference type="GeneID" id="15013258"/>
<sequence length="165" mass="19545">MPFPSLKELVGTDADSIMKFLFSDDFEPLILEEDEAEFDEYIQKKFENIAIDDRITALYKMMDDMEEYVRNKPVEFIDHVAPALVNTNQIHGSNRAFHRENPKEYKRMWYRVNKKRNKARSSMHAHLNKLSNHTTNSAKGCHICKFNRECITEINSLQYQRHCID</sequence>
<evidence type="ECO:0000313" key="1">
    <source>
        <dbReference type="EMBL" id="AGH30809.1"/>
    </source>
</evidence>
<name>M4QR70_9VIRU</name>
<dbReference type="KEGG" id="vg:15013258"/>
<accession>M4QR70</accession>
<evidence type="ECO:0000313" key="2">
    <source>
        <dbReference type="Proteomes" id="UP000202230"/>
    </source>
</evidence>
<proteinExistence type="predicted"/>
<dbReference type="RefSeq" id="YP_007676614.1">
    <property type="nucleotide sequence ID" value="NC_020869.1"/>
</dbReference>
<dbReference type="EMBL" id="HQ332143">
    <property type="protein sequence ID" value="AGH30809.1"/>
    <property type="molecule type" value="Genomic_DNA"/>
</dbReference>
<dbReference type="Proteomes" id="UP000202230">
    <property type="component" value="Segment"/>
</dbReference>
<protein>
    <submittedName>
        <fullName evidence="1">Uncharacterized protein</fullName>
    </submittedName>
</protein>
<keyword evidence="2" id="KW-1185">Reference proteome</keyword>